<dbReference type="AlphaFoldDB" id="A0A8S2WTC2"/>
<gene>
    <name evidence="2" type="ORF">SRO942_LOCUS42723</name>
</gene>
<dbReference type="CDD" id="cd10442">
    <property type="entry name" value="GIY-YIG_PLEs"/>
    <property type="match status" value="1"/>
</dbReference>
<dbReference type="InterPro" id="IPR035901">
    <property type="entry name" value="GIY-YIG_endonuc_sf"/>
</dbReference>
<evidence type="ECO:0000313" key="2">
    <source>
        <dbReference type="EMBL" id="CAF4460438.1"/>
    </source>
</evidence>
<dbReference type="Pfam" id="PF26215">
    <property type="entry name" value="HTH_animal"/>
    <property type="match status" value="1"/>
</dbReference>
<organism evidence="2 3">
    <name type="scientific">Didymodactylos carnosus</name>
    <dbReference type="NCBI Taxonomy" id="1234261"/>
    <lineage>
        <taxon>Eukaryota</taxon>
        <taxon>Metazoa</taxon>
        <taxon>Spiralia</taxon>
        <taxon>Gnathifera</taxon>
        <taxon>Rotifera</taxon>
        <taxon>Eurotatoria</taxon>
        <taxon>Bdelloidea</taxon>
        <taxon>Philodinida</taxon>
        <taxon>Philodinidae</taxon>
        <taxon>Didymodactylos</taxon>
    </lineage>
</organism>
<proteinExistence type="predicted"/>
<dbReference type="PANTHER" id="PTHR21301:SF10">
    <property type="entry name" value="REVERSE TRANSCRIPTASE DOMAIN-CONTAINING PROTEIN"/>
    <property type="match status" value="1"/>
</dbReference>
<dbReference type="PROSITE" id="PS50164">
    <property type="entry name" value="GIY_YIG"/>
    <property type="match status" value="1"/>
</dbReference>
<name>A0A8S2WTC2_9BILA</name>
<reference evidence="2" key="1">
    <citation type="submission" date="2021-02" db="EMBL/GenBank/DDBJ databases">
        <authorList>
            <person name="Nowell W R."/>
        </authorList>
    </citation>
    <scope>NUCLEOTIDE SEQUENCE</scope>
</reference>
<protein>
    <recommendedName>
        <fullName evidence="1">GIY-YIG domain-containing protein</fullName>
    </recommendedName>
</protein>
<comment type="caution">
    <text evidence="2">The sequence shown here is derived from an EMBL/GenBank/DDBJ whole genome shotgun (WGS) entry which is preliminary data.</text>
</comment>
<feature type="non-terminal residue" evidence="2">
    <location>
        <position position="639"/>
    </location>
</feature>
<dbReference type="Pfam" id="PF01541">
    <property type="entry name" value="GIY-YIG"/>
    <property type="match status" value="1"/>
</dbReference>
<dbReference type="OrthoDB" id="6131042at2759"/>
<feature type="domain" description="GIY-YIG" evidence="1">
    <location>
        <begin position="544"/>
        <end position="635"/>
    </location>
</feature>
<evidence type="ECO:0000259" key="1">
    <source>
        <dbReference type="PROSITE" id="PS50164"/>
    </source>
</evidence>
<dbReference type="SUPFAM" id="SSF82771">
    <property type="entry name" value="GIY-YIG endonuclease"/>
    <property type="match status" value="1"/>
</dbReference>
<dbReference type="PANTHER" id="PTHR21301">
    <property type="entry name" value="REVERSE TRANSCRIPTASE"/>
    <property type="match status" value="1"/>
</dbReference>
<accession>A0A8S2WTC2</accession>
<dbReference type="Proteomes" id="UP000681722">
    <property type="component" value="Unassembled WGS sequence"/>
</dbReference>
<evidence type="ECO:0000313" key="3">
    <source>
        <dbReference type="Proteomes" id="UP000681722"/>
    </source>
</evidence>
<dbReference type="Gene3D" id="3.40.1440.10">
    <property type="entry name" value="GIY-YIG endonuclease"/>
    <property type="match status" value="1"/>
</dbReference>
<dbReference type="EMBL" id="CAJOBC010099392">
    <property type="protein sequence ID" value="CAF4460438.1"/>
    <property type="molecule type" value="Genomic_DNA"/>
</dbReference>
<dbReference type="InterPro" id="IPR058912">
    <property type="entry name" value="HTH_animal"/>
</dbReference>
<dbReference type="InterPro" id="IPR000305">
    <property type="entry name" value="GIY-YIG_endonuc"/>
</dbReference>
<sequence length="639" mass="74858">IDNFLRSLFANRHQYQQNLSIEEQIALIQLQKRTDIIVRLADKNVGICIIENQVYESKVLQQLNDTNHYEMYNYNPCAQLYWRIKFVLNELLENNDITRFEIVKLKPVRPSSAVFYILPKLHKKSCPGRPIVSGCQHMTSNISKYLEQQLTPFIPLLQDIALEDYNIDNYIILKDTNHLLIEIDKLNHQINDQKLCVKYITLVSGDISALYTNIDQKDGSSELNDFVSKNSYRTNFSLTMNCFNKLLEVVLTGNIFIFKGVYFHQRMGTAMGTELAPPFFRFLDDILCILLTTDKNIIEDLLNLLNQTNNNLIYTFKSSTTKINFLDVNIIINKTLNRLETSLYVKPSNTFQYLQYTSSHPRYVINNIPLSLSNRIVRLCSSPSTMWREFYNLFNRLLARGHRASNILQKILQIQQFNRKELIYRPKKQYENNDSKKYKNIVIPYHSQLPNIKKIINKNYSIDVPDTYRLVYKCSSNLASLLMRSRYPSSFFNVVPVHHINPMGCVKCNHPQCGTCKYLVIKNYFVSTVTNQIYNIPYNVNCGSTNLSYLITCNLCNMQYGGTTSQKLRDRFRQHRSSIRKNSGNDTRCIEHFNRPGHSLENHRVIIIETNYTNEQHRLDREQYWIKTLKTQINDSNNH</sequence>